<dbReference type="GO" id="GO:0050660">
    <property type="term" value="F:flavin adenine dinucleotide binding"/>
    <property type="evidence" value="ECO:0007669"/>
    <property type="project" value="InterPro"/>
</dbReference>
<dbReference type="InterPro" id="IPR036188">
    <property type="entry name" value="FAD/NAD-bd_sf"/>
</dbReference>
<dbReference type="RefSeq" id="XP_016249123.1">
    <property type="nucleotide sequence ID" value="XM_016391604.1"/>
</dbReference>
<keyword evidence="6" id="KW-1185">Reference proteome</keyword>
<dbReference type="PANTHER" id="PTHR43098">
    <property type="entry name" value="L-ORNITHINE N(5)-MONOOXYGENASE-RELATED"/>
    <property type="match status" value="1"/>
</dbReference>
<evidence type="ECO:0008006" key="7">
    <source>
        <dbReference type="Google" id="ProtNLM"/>
    </source>
</evidence>
<reference evidence="5 6" key="1">
    <citation type="submission" date="2015-01" db="EMBL/GenBank/DDBJ databases">
        <title>The Genome Sequence of Cladophialophora immunda CBS83496.</title>
        <authorList>
            <consortium name="The Broad Institute Genomics Platform"/>
            <person name="Cuomo C."/>
            <person name="de Hoog S."/>
            <person name="Gorbushina A."/>
            <person name="Stielow B."/>
            <person name="Teixiera M."/>
            <person name="Abouelleil A."/>
            <person name="Chapman S.B."/>
            <person name="Priest M."/>
            <person name="Young S.K."/>
            <person name="Wortman J."/>
            <person name="Nusbaum C."/>
            <person name="Birren B."/>
        </authorList>
    </citation>
    <scope>NUCLEOTIDE SEQUENCE [LARGE SCALE GENOMIC DNA]</scope>
    <source>
        <strain evidence="5 6">CBS 83496</strain>
    </source>
</reference>
<dbReference type="HOGENOM" id="CLU_006937_8_1_1"/>
<dbReference type="GO" id="GO:0004499">
    <property type="term" value="F:N,N-dimethylaniline monooxygenase activity"/>
    <property type="evidence" value="ECO:0007669"/>
    <property type="project" value="InterPro"/>
</dbReference>
<sequence length="582" mass="65501">MSQLYFDALIVGAGFGGIYQLHKLLSLGLSVKVIDFAGDVGGTWYWNRYPGAMSDTESFVYRYSWDKDDLQTYPWSHHYVKQPDVLAYLEHVVDKYDLRKHMQFNTEMISADWDDEAGVWRVEVSTGDVFIVRYLVTALGLLSKANYPDIPGIEDFRGEMCHTAKWRPELDLTNKRVAVIGCGSTGVQVITDVAKKVKTLTCFQRHPQYSVPSGDAPVSEEYREHINAHYPEIMKQVRNSVCGFGFVESNTPYHAVAPEEREQIFEALWQKGNGFRFMFGGFSDVATNREANEAACAFIRKKIAQTVRDPQKAKKLMPHDYYARRPLCDGGYYEQFNRDNVEIVDVNETPITKITADGIEVSDGTVHQLDVIIFATGFDAIDGNYNRVRVRGRDGKTLKEHWDPRGPTSYLGVFVPGFPNLCMITGPQGPFSNIPPAIEIHVELISQMIERAEETRRQTSGRQECKGVIEALPDAEEDWLQQCEQAAEGSLFKETASWIFGSNVKGKKVALRFFFGGLAKYREAVQAMIEDGYRGFVPLEGTEQKEGEKRGHALATAVPIEQKPAPLNTITSVPSELVEALN</sequence>
<dbReference type="InterPro" id="IPR050775">
    <property type="entry name" value="FAD-binding_Monooxygenases"/>
</dbReference>
<keyword evidence="1" id="KW-0285">Flavoprotein</keyword>
<dbReference type="OrthoDB" id="66881at2759"/>
<evidence type="ECO:0000256" key="2">
    <source>
        <dbReference type="ARBA" id="ARBA00022827"/>
    </source>
</evidence>
<dbReference type="VEuPathDB" id="FungiDB:PV07_04761"/>
<dbReference type="Proteomes" id="UP000054466">
    <property type="component" value="Unassembled WGS sequence"/>
</dbReference>
<dbReference type="Pfam" id="PF00743">
    <property type="entry name" value="FMO-like"/>
    <property type="match status" value="1"/>
</dbReference>
<proteinExistence type="predicted"/>
<evidence type="ECO:0000256" key="3">
    <source>
        <dbReference type="ARBA" id="ARBA00022857"/>
    </source>
</evidence>
<evidence type="ECO:0000256" key="1">
    <source>
        <dbReference type="ARBA" id="ARBA00022630"/>
    </source>
</evidence>
<protein>
    <recommendedName>
        <fullName evidence="7">Cyclohexanone monooxygenase</fullName>
    </recommendedName>
</protein>
<dbReference type="GO" id="GO:0050661">
    <property type="term" value="F:NADP binding"/>
    <property type="evidence" value="ECO:0007669"/>
    <property type="project" value="InterPro"/>
</dbReference>
<evidence type="ECO:0000256" key="4">
    <source>
        <dbReference type="ARBA" id="ARBA00023002"/>
    </source>
</evidence>
<keyword evidence="3" id="KW-0521">NADP</keyword>
<dbReference type="AlphaFoldDB" id="A0A0D2AUJ8"/>
<dbReference type="GeneID" id="27343955"/>
<evidence type="ECO:0000313" key="6">
    <source>
        <dbReference type="Proteomes" id="UP000054466"/>
    </source>
</evidence>
<name>A0A0D2AUJ8_9EURO</name>
<dbReference type="SUPFAM" id="SSF51905">
    <property type="entry name" value="FAD/NAD(P)-binding domain"/>
    <property type="match status" value="2"/>
</dbReference>
<accession>A0A0D2AUJ8</accession>
<dbReference type="PANTHER" id="PTHR43098:SF5">
    <property type="entry name" value="DUAL-FUNCTIONAL MONOOXYGENASE_METHYLTRANSFERASE PSOF"/>
    <property type="match status" value="1"/>
</dbReference>
<evidence type="ECO:0000313" key="5">
    <source>
        <dbReference type="EMBL" id="KIW28907.1"/>
    </source>
</evidence>
<keyword evidence="2" id="KW-0274">FAD</keyword>
<dbReference type="InterPro" id="IPR020946">
    <property type="entry name" value="Flavin_mOase-like"/>
</dbReference>
<keyword evidence="4" id="KW-0560">Oxidoreductase</keyword>
<gene>
    <name evidence="5" type="ORF">PV07_04761</name>
</gene>
<organism evidence="5 6">
    <name type="scientific">Cladophialophora immunda</name>
    <dbReference type="NCBI Taxonomy" id="569365"/>
    <lineage>
        <taxon>Eukaryota</taxon>
        <taxon>Fungi</taxon>
        <taxon>Dikarya</taxon>
        <taxon>Ascomycota</taxon>
        <taxon>Pezizomycotina</taxon>
        <taxon>Eurotiomycetes</taxon>
        <taxon>Chaetothyriomycetidae</taxon>
        <taxon>Chaetothyriales</taxon>
        <taxon>Herpotrichiellaceae</taxon>
        <taxon>Cladophialophora</taxon>
    </lineage>
</organism>
<dbReference type="EMBL" id="KN847042">
    <property type="protein sequence ID" value="KIW28907.1"/>
    <property type="molecule type" value="Genomic_DNA"/>
</dbReference>
<dbReference type="Gene3D" id="3.50.50.60">
    <property type="entry name" value="FAD/NAD(P)-binding domain"/>
    <property type="match status" value="2"/>
</dbReference>